<dbReference type="RefSeq" id="WP_145388824.1">
    <property type="nucleotide sequence ID" value="NZ_CP037423.1"/>
</dbReference>
<accession>A0A518HUG0</accession>
<evidence type="ECO:0000313" key="2">
    <source>
        <dbReference type="Proteomes" id="UP000319004"/>
    </source>
</evidence>
<sequence length="165" mass="17658">MKDKRIVVAFVWGATLLMLPGCDSDPLPPPTLERLEQVLSVSFPKDCEVIGGTESAGASSLCLIVSSKPLPLPVDRASRTAHRSRRGKRPVGTPFPDSALANLVAASLSGASEVPADNAPRLTVERGASHIGQVGDWQFTYREAATESGWLTAVEIYSTQIMEKQ</sequence>
<dbReference type="AlphaFoldDB" id="A0A518HUG0"/>
<gene>
    <name evidence="1" type="ORF">Enr13x_43560</name>
</gene>
<evidence type="ECO:0000313" key="1">
    <source>
        <dbReference type="EMBL" id="QDV44490.1"/>
    </source>
</evidence>
<dbReference type="KEGG" id="snep:Enr13x_43560"/>
<reference evidence="1 2" key="1">
    <citation type="submission" date="2019-03" db="EMBL/GenBank/DDBJ databases">
        <title>Deep-cultivation of Planctomycetes and their phenomic and genomic characterization uncovers novel biology.</title>
        <authorList>
            <person name="Wiegand S."/>
            <person name="Jogler M."/>
            <person name="Boedeker C."/>
            <person name="Pinto D."/>
            <person name="Vollmers J."/>
            <person name="Rivas-Marin E."/>
            <person name="Kohn T."/>
            <person name="Peeters S.H."/>
            <person name="Heuer A."/>
            <person name="Rast P."/>
            <person name="Oberbeckmann S."/>
            <person name="Bunk B."/>
            <person name="Jeske O."/>
            <person name="Meyerdierks A."/>
            <person name="Storesund J.E."/>
            <person name="Kallscheuer N."/>
            <person name="Luecker S."/>
            <person name="Lage O.M."/>
            <person name="Pohl T."/>
            <person name="Merkel B.J."/>
            <person name="Hornburger P."/>
            <person name="Mueller R.-W."/>
            <person name="Bruemmer F."/>
            <person name="Labrenz M."/>
            <person name="Spormann A.M."/>
            <person name="Op den Camp H."/>
            <person name="Overmann J."/>
            <person name="Amann R."/>
            <person name="Jetten M.S.M."/>
            <person name="Mascher T."/>
            <person name="Medema M.H."/>
            <person name="Devos D.P."/>
            <person name="Kaster A.-K."/>
            <person name="Ovreas L."/>
            <person name="Rohde M."/>
            <person name="Galperin M.Y."/>
            <person name="Jogler C."/>
        </authorList>
    </citation>
    <scope>NUCLEOTIDE SEQUENCE [LARGE SCALE GENOMIC DNA]</scope>
    <source>
        <strain evidence="1 2">Enr13</strain>
    </source>
</reference>
<dbReference type="OrthoDB" id="279959at2"/>
<proteinExistence type="predicted"/>
<protein>
    <submittedName>
        <fullName evidence="1">Uncharacterized protein</fullName>
    </submittedName>
</protein>
<dbReference type="EMBL" id="CP037423">
    <property type="protein sequence ID" value="QDV44490.1"/>
    <property type="molecule type" value="Genomic_DNA"/>
</dbReference>
<keyword evidence="2" id="KW-1185">Reference proteome</keyword>
<dbReference type="Proteomes" id="UP000319004">
    <property type="component" value="Chromosome"/>
</dbReference>
<name>A0A518HUG0_9BACT</name>
<organism evidence="1 2">
    <name type="scientific">Stieleria neptunia</name>
    <dbReference type="NCBI Taxonomy" id="2527979"/>
    <lineage>
        <taxon>Bacteria</taxon>
        <taxon>Pseudomonadati</taxon>
        <taxon>Planctomycetota</taxon>
        <taxon>Planctomycetia</taxon>
        <taxon>Pirellulales</taxon>
        <taxon>Pirellulaceae</taxon>
        <taxon>Stieleria</taxon>
    </lineage>
</organism>